<dbReference type="GO" id="GO:0043856">
    <property type="term" value="F:anti-sigma factor antagonist activity"/>
    <property type="evidence" value="ECO:0007669"/>
    <property type="project" value="InterPro"/>
</dbReference>
<dbReference type="NCBIfam" id="TIGR00377">
    <property type="entry name" value="ant_ant_sig"/>
    <property type="match status" value="1"/>
</dbReference>
<dbReference type="InterPro" id="IPR058548">
    <property type="entry name" value="MlaB-like_STAS"/>
</dbReference>
<dbReference type="eggNOG" id="COG1366">
    <property type="taxonomic scope" value="Bacteria"/>
</dbReference>
<dbReference type="STRING" id="159449.B4N89_21235"/>
<feature type="domain" description="STAS" evidence="3">
    <location>
        <begin position="96"/>
        <end position="173"/>
    </location>
</feature>
<dbReference type="InterPro" id="IPR036513">
    <property type="entry name" value="STAS_dom_sf"/>
</dbReference>
<dbReference type="EMBL" id="MWQN01000001">
    <property type="protein sequence ID" value="OPC83126.1"/>
    <property type="molecule type" value="Genomic_DNA"/>
</dbReference>
<dbReference type="CDD" id="cd07043">
    <property type="entry name" value="STAS_anti-anti-sigma_factors"/>
    <property type="match status" value="1"/>
</dbReference>
<comment type="caution">
    <text evidence="4">The sequence shown here is derived from an EMBL/GenBank/DDBJ whole genome shotgun (WGS) entry which is preliminary data.</text>
</comment>
<evidence type="ECO:0000313" key="4">
    <source>
        <dbReference type="EMBL" id="OPC83126.1"/>
    </source>
</evidence>
<protein>
    <recommendedName>
        <fullName evidence="2">Anti-sigma factor antagonist</fullName>
    </recommendedName>
</protein>
<dbReference type="InterPro" id="IPR002645">
    <property type="entry name" value="STAS_dom"/>
</dbReference>
<keyword evidence="5" id="KW-1185">Reference proteome</keyword>
<dbReference type="OrthoDB" id="116243at2"/>
<sequence length="195" mass="20663">MSSIAPLLSARKGRVGQVVEESDYSTYRVPCIPAPAGSGRVRRIEAPVVSKGVKAGGAVFDSSVEPRPGRGAGAMGVVLTSDRQLRVVRTTRPRGLRLEGEIDLANVDVVRRVLGAAARDGGDVRVDVSKLAFIDVAGLRVFVDHAGALARRGGHMVLVGASRQMVRVLTLCGWDAVPGLTMVERIAPAPRRPRI</sequence>
<gene>
    <name evidence="4" type="ORF">B4N89_21235</name>
</gene>
<dbReference type="Proteomes" id="UP000190037">
    <property type="component" value="Unassembled WGS sequence"/>
</dbReference>
<evidence type="ECO:0000256" key="1">
    <source>
        <dbReference type="ARBA" id="ARBA00009013"/>
    </source>
</evidence>
<dbReference type="Pfam" id="PF13466">
    <property type="entry name" value="STAS_2"/>
    <property type="match status" value="1"/>
</dbReference>
<evidence type="ECO:0000313" key="5">
    <source>
        <dbReference type="Proteomes" id="UP000190037"/>
    </source>
</evidence>
<dbReference type="AlphaFoldDB" id="A0A1T3P1Z4"/>
<evidence type="ECO:0000256" key="2">
    <source>
        <dbReference type="RuleBase" id="RU003749"/>
    </source>
</evidence>
<dbReference type="InterPro" id="IPR003658">
    <property type="entry name" value="Anti-sigma_ant"/>
</dbReference>
<dbReference type="Gene3D" id="3.30.750.24">
    <property type="entry name" value="STAS domain"/>
    <property type="match status" value="1"/>
</dbReference>
<dbReference type="RefSeq" id="WP_078977426.1">
    <property type="nucleotide sequence ID" value="NZ_MWQN01000001.1"/>
</dbReference>
<proteinExistence type="inferred from homology"/>
<dbReference type="SUPFAM" id="SSF52091">
    <property type="entry name" value="SpoIIaa-like"/>
    <property type="match status" value="1"/>
</dbReference>
<comment type="similarity">
    <text evidence="1 2">Belongs to the anti-sigma-factor antagonist family.</text>
</comment>
<reference evidence="4 5" key="1">
    <citation type="submission" date="2017-03" db="EMBL/GenBank/DDBJ databases">
        <title>Draft genome sequence of Streptomyces scabrisporus NF3, endophyte isolated from Amphipterygium adstringens.</title>
        <authorList>
            <person name="Vazquez M."/>
            <person name="Ceapa C.D."/>
            <person name="Rodriguez Luna D."/>
            <person name="Sanchez Esquivel S."/>
        </authorList>
    </citation>
    <scope>NUCLEOTIDE SEQUENCE [LARGE SCALE GENOMIC DNA]</scope>
    <source>
        <strain evidence="4 5">NF3</strain>
    </source>
</reference>
<evidence type="ECO:0000259" key="3">
    <source>
        <dbReference type="PROSITE" id="PS50801"/>
    </source>
</evidence>
<accession>A0A1T3P1Z4</accession>
<name>A0A1T3P1Z4_9ACTN</name>
<organism evidence="4 5">
    <name type="scientific">Embleya scabrispora</name>
    <dbReference type="NCBI Taxonomy" id="159449"/>
    <lineage>
        <taxon>Bacteria</taxon>
        <taxon>Bacillati</taxon>
        <taxon>Actinomycetota</taxon>
        <taxon>Actinomycetes</taxon>
        <taxon>Kitasatosporales</taxon>
        <taxon>Streptomycetaceae</taxon>
        <taxon>Embleya</taxon>
    </lineage>
</organism>
<dbReference type="PROSITE" id="PS50801">
    <property type="entry name" value="STAS"/>
    <property type="match status" value="1"/>
</dbReference>